<organism evidence="2 3">
    <name type="scientific">Candidatus Roizmanbacteria bacterium RIFCSPLOWO2_01_FULL_37_12</name>
    <dbReference type="NCBI Taxonomy" id="1802056"/>
    <lineage>
        <taxon>Bacteria</taxon>
        <taxon>Candidatus Roizmaniibacteriota</taxon>
    </lineage>
</organism>
<dbReference type="Pfam" id="PF09903">
    <property type="entry name" value="DUF2130"/>
    <property type="match status" value="1"/>
</dbReference>
<dbReference type="Proteomes" id="UP000177698">
    <property type="component" value="Unassembled WGS sequence"/>
</dbReference>
<feature type="coiled-coil region" evidence="1">
    <location>
        <begin position="22"/>
        <end position="173"/>
    </location>
</feature>
<gene>
    <name evidence="2" type="ORF">A2954_07640</name>
</gene>
<dbReference type="InterPro" id="IPR019219">
    <property type="entry name" value="DUF2130"/>
</dbReference>
<name>A0A1F7IEE9_9BACT</name>
<evidence type="ECO:0008006" key="4">
    <source>
        <dbReference type="Google" id="ProtNLM"/>
    </source>
</evidence>
<dbReference type="STRING" id="1802056.A2954_07640"/>
<evidence type="ECO:0000313" key="2">
    <source>
        <dbReference type="EMBL" id="OGK41721.1"/>
    </source>
</evidence>
<dbReference type="EMBL" id="MGAG01000010">
    <property type="protein sequence ID" value="OGK41721.1"/>
    <property type="molecule type" value="Genomic_DNA"/>
</dbReference>
<sequence>MNDQVKCPHCGNSFSLPDVLTHQLEEQMSKKYSRENEELREKLNNKDKEIVEQKRILWQKALVIAEEKIKDKTSVETLALKEQIESQRKKINEAQKIELELRRERIKLEQKEKELDLIAQRKIDEERKSISENAYKKAQDENRFKELGMNKQIEDMRKQIEELKRKSDQGSQQLQGEIPELFLENILKTEFPMDEIKPVPKGILGADVLQIVKNKFSKSCGIIIWESKRTKVWQEGWVAKLKEDQREAKAEVAIIISQVLPKDFKHYGQKNGVLIGSFEFIIGLASLVRMKLIELATVKSSLIGKQEKKEYLWNYLQSTEFKHRLEAIDEAIDLRKKILEQEKKWFKNKWATEEKAIELLSDSLMGIGGDLKGIMGKSLPEIKGFDMLPAGNKEKNEQLF</sequence>
<comment type="caution">
    <text evidence="2">The sequence shown here is derived from an EMBL/GenBank/DDBJ whole genome shotgun (WGS) entry which is preliminary data.</text>
</comment>
<protein>
    <recommendedName>
        <fullName evidence="4">DUF2130 domain-containing protein</fullName>
    </recommendedName>
</protein>
<evidence type="ECO:0000313" key="3">
    <source>
        <dbReference type="Proteomes" id="UP000177698"/>
    </source>
</evidence>
<evidence type="ECO:0000256" key="1">
    <source>
        <dbReference type="SAM" id="Coils"/>
    </source>
</evidence>
<dbReference type="AlphaFoldDB" id="A0A1F7IEE9"/>
<accession>A0A1F7IEE9</accession>
<reference evidence="2 3" key="1">
    <citation type="journal article" date="2016" name="Nat. Commun.">
        <title>Thousands of microbial genomes shed light on interconnected biogeochemical processes in an aquifer system.</title>
        <authorList>
            <person name="Anantharaman K."/>
            <person name="Brown C.T."/>
            <person name="Hug L.A."/>
            <person name="Sharon I."/>
            <person name="Castelle C.J."/>
            <person name="Probst A.J."/>
            <person name="Thomas B.C."/>
            <person name="Singh A."/>
            <person name="Wilkins M.J."/>
            <person name="Karaoz U."/>
            <person name="Brodie E.L."/>
            <person name="Williams K.H."/>
            <person name="Hubbard S.S."/>
            <person name="Banfield J.F."/>
        </authorList>
    </citation>
    <scope>NUCLEOTIDE SEQUENCE [LARGE SCALE GENOMIC DNA]</scope>
</reference>
<proteinExistence type="predicted"/>
<keyword evidence="1" id="KW-0175">Coiled coil</keyword>